<dbReference type="Pfam" id="PF00651">
    <property type="entry name" value="BTB"/>
    <property type="match status" value="1"/>
</dbReference>
<feature type="compositionally biased region" description="Low complexity" evidence="1">
    <location>
        <begin position="763"/>
        <end position="788"/>
    </location>
</feature>
<feature type="compositionally biased region" description="Polar residues" evidence="1">
    <location>
        <begin position="122"/>
        <end position="132"/>
    </location>
</feature>
<dbReference type="PROSITE" id="PS50097">
    <property type="entry name" value="BTB"/>
    <property type="match status" value="1"/>
</dbReference>
<feature type="region of interest" description="Disordered" evidence="1">
    <location>
        <begin position="579"/>
        <end position="649"/>
    </location>
</feature>
<feature type="region of interest" description="Disordered" evidence="1">
    <location>
        <begin position="663"/>
        <end position="1030"/>
    </location>
</feature>
<feature type="compositionally biased region" description="Low complexity" evidence="1">
    <location>
        <begin position="618"/>
        <end position="645"/>
    </location>
</feature>
<evidence type="ECO:0000259" key="2">
    <source>
        <dbReference type="PROSITE" id="PS50097"/>
    </source>
</evidence>
<dbReference type="Gene3D" id="3.30.710.10">
    <property type="entry name" value="Potassium Channel Kv1.1, Chain A"/>
    <property type="match status" value="1"/>
</dbReference>
<feature type="region of interest" description="Disordered" evidence="1">
    <location>
        <begin position="350"/>
        <end position="380"/>
    </location>
</feature>
<sequence length="1206" mass="139722">MSKSYEPQIKWRVNEVEELIASMKERELLTISDGKKRRSLEVFSVVRSDLQRKGIFRTEEQIRKKMNELRKQYFEANRSESENRYELCEHYDALHDLFTDAQRKLDKRTERSRTRSKRRHSQNGPDVSASMQSNVSKSNRRSVSGSSSVCSSAHSSKHNGYEPNHHPSQQTQPQLQQNGGEAIHNGGRRNHSSEQVLPDKFHLKQCAYQPNLNNSLTNLCKNDRYADVMLLVCNDDDSIAIPAHRLVLGTFSPYFANVFEKFTFVPPSPIVYVALPPTVTRAAMQCLLQYMYTGEAIVHSQTLDDVMMCGEFLRINGFSAKKANSMLKSHQGLVSVPLVTVTKTINMDSSLQNDARRESSTPVPATIATRSSPPTPVPVPMTMRPYYDSQSPPRKMARHYEPLQQQTLFQQPGYTLAHQSKREMQQLQQHNLQQEMYQEELMDQQLMQQAQRSQMLPQRTTQFARQLQQYQPQQMSDDLFQPMPTLRPQQHLMMQSLQSDMLQQRQLQQRYHPIQLQPLDMDLLQPPLQTMQMQRQRQQQMMPTHQRPLHSLQSQPQLQDNMYEPQSLTLTRQTQPLQQYVQTQQSQQPQQQQGQTQLKQQNMPLLQQPQRQMVQMASSSSQPQLQRMQSQQSPQNQYQSEQQLQDDVQDTEPLLESQELLVPQQPRQRQPPAQLQQSQPPLTQQRLLQQRPSQPQSRKPQQQLQEDPLPERLERLESEELLPPQEPPQQPQRTLAPQTRLEDDLMKPQELLESQELLAPAKVRPTQQQRQPLQLQRMLQQRVTQQQKMQDEVIKPQELLETQELLEPQKPRQEREATLQQQQRVPPQSEQKQQQQIQRSKQQQQPKQQNQERPLQQQKAQIKETVHKNACEPEPVAKSSKDGISQPMLNNSLANHDEDAPEEANETTKEAESETQHNKSLDESVHTRSDSEIEFLEKPRKNSIFEEFPDHRKFDDHEQRKKDFIKEYEEQMKNSHQPPLVETPESSPSVPPVSPKSPIVARYRSKSPLPSTVTMQRRKPCSQRLAPSPKPDIIEALDSMVTLTSDESMMEIITKSPESQTSHFSTRSHSPDSQAKINALIEHMGIPDTDTAIFVNSSMDSETCADLDDDSNDHQEGTPLDQLVSSRLNCQLCYESFTTPPEWVQHVSGHCIVDQGLLKRRRISNDDDSDNDSEYFRCDMCSSYFILAQDWQNHVANHEAEAHEDV</sequence>
<feature type="compositionally biased region" description="Low complexity" evidence="1">
    <location>
        <begin position="133"/>
        <end position="154"/>
    </location>
</feature>
<organism evidence="3">
    <name type="scientific">Anopheles funestus</name>
    <name type="common">African malaria mosquito</name>
    <dbReference type="NCBI Taxonomy" id="62324"/>
    <lineage>
        <taxon>Eukaryota</taxon>
        <taxon>Metazoa</taxon>
        <taxon>Ecdysozoa</taxon>
        <taxon>Arthropoda</taxon>
        <taxon>Hexapoda</taxon>
        <taxon>Insecta</taxon>
        <taxon>Pterygota</taxon>
        <taxon>Neoptera</taxon>
        <taxon>Endopterygota</taxon>
        <taxon>Diptera</taxon>
        <taxon>Nematocera</taxon>
        <taxon>Culicoidea</taxon>
        <taxon>Culicidae</taxon>
        <taxon>Anophelinae</taxon>
        <taxon>Anopheles</taxon>
    </lineage>
</organism>
<feature type="compositionally biased region" description="Basic and acidic residues" evidence="1">
    <location>
        <begin position="861"/>
        <end position="871"/>
    </location>
</feature>
<dbReference type="Pfam" id="PF13837">
    <property type="entry name" value="Myb_DNA-bind_4"/>
    <property type="match status" value="1"/>
</dbReference>
<feature type="compositionally biased region" description="Basic and acidic residues" evidence="1">
    <location>
        <begin position="807"/>
        <end position="817"/>
    </location>
</feature>
<feature type="compositionally biased region" description="Low complexity" evidence="1">
    <location>
        <begin position="796"/>
        <end position="806"/>
    </location>
</feature>
<dbReference type="VEuPathDB" id="VectorBase:AFUN2_006956"/>
<feature type="compositionally biased region" description="Low complexity" evidence="1">
    <location>
        <begin position="820"/>
        <end position="859"/>
    </location>
</feature>
<dbReference type="STRING" id="62324.A0A182S5A7"/>
<dbReference type="EnsemblMetazoa" id="AFUN015976-RA">
    <property type="protein sequence ID" value="AFUN015976-PA"/>
    <property type="gene ID" value="AFUN015976"/>
</dbReference>
<protein>
    <submittedName>
        <fullName evidence="3">BTB domain-containing protein</fullName>
    </submittedName>
</protein>
<feature type="compositionally biased region" description="Polar residues" evidence="1">
    <location>
        <begin position="602"/>
        <end position="617"/>
    </location>
</feature>
<feature type="compositionally biased region" description="Basic and acidic residues" evidence="1">
    <location>
        <begin position="104"/>
        <end position="113"/>
    </location>
</feature>
<dbReference type="SMART" id="SM00355">
    <property type="entry name" value="ZnF_C2H2"/>
    <property type="match status" value="2"/>
</dbReference>
<dbReference type="InterPro" id="IPR011333">
    <property type="entry name" value="SKP1/BTB/POZ_sf"/>
</dbReference>
<dbReference type="InterPro" id="IPR044822">
    <property type="entry name" value="Myb_DNA-bind_4"/>
</dbReference>
<dbReference type="VEuPathDB" id="VectorBase:AFUN015976"/>
<name>A0A182S5A7_ANOFN</name>
<proteinExistence type="predicted"/>
<feature type="compositionally biased region" description="Low complexity" evidence="1">
    <location>
        <begin position="579"/>
        <end position="601"/>
    </location>
</feature>
<feature type="region of interest" description="Disordered" evidence="1">
    <location>
        <begin position="104"/>
        <end position="194"/>
    </location>
</feature>
<evidence type="ECO:0000313" key="3">
    <source>
        <dbReference type="EnsemblMetazoa" id="AFUN015976-PA"/>
    </source>
</evidence>
<accession>A0A182S5A7</accession>
<feature type="compositionally biased region" description="Basic and acidic residues" evidence="1">
    <location>
        <begin position="709"/>
        <end position="718"/>
    </location>
</feature>
<reference evidence="3" key="1">
    <citation type="submission" date="2020-05" db="UniProtKB">
        <authorList>
            <consortium name="EnsemblMetazoa"/>
        </authorList>
    </citation>
    <scope>IDENTIFICATION</scope>
    <source>
        <strain evidence="3">FUMOZ</strain>
    </source>
</reference>
<dbReference type="InterPro" id="IPR000210">
    <property type="entry name" value="BTB/POZ_dom"/>
</dbReference>
<feature type="compositionally biased region" description="Basic and acidic residues" evidence="1">
    <location>
        <begin position="906"/>
        <end position="973"/>
    </location>
</feature>
<dbReference type="SUPFAM" id="SSF54695">
    <property type="entry name" value="POZ domain"/>
    <property type="match status" value="1"/>
</dbReference>
<dbReference type="AlphaFoldDB" id="A0A182S5A7"/>
<feature type="compositionally biased region" description="Low complexity" evidence="1">
    <location>
        <begin position="663"/>
        <end position="707"/>
    </location>
</feature>
<feature type="region of interest" description="Disordered" evidence="1">
    <location>
        <begin position="530"/>
        <end position="553"/>
    </location>
</feature>
<dbReference type="SMART" id="SM00225">
    <property type="entry name" value="BTB"/>
    <property type="match status" value="1"/>
</dbReference>
<dbReference type="PROSITE" id="PS00028">
    <property type="entry name" value="ZINC_FINGER_C2H2_1"/>
    <property type="match status" value="2"/>
</dbReference>
<feature type="domain" description="BTB" evidence="2">
    <location>
        <begin position="226"/>
        <end position="300"/>
    </location>
</feature>
<dbReference type="InterPro" id="IPR013087">
    <property type="entry name" value="Znf_C2H2_type"/>
</dbReference>
<evidence type="ECO:0000256" key="1">
    <source>
        <dbReference type="SAM" id="MobiDB-lite"/>
    </source>
</evidence>
<feature type="compositionally biased region" description="Low complexity" evidence="1">
    <location>
        <begin position="978"/>
        <end position="988"/>
    </location>
</feature>